<feature type="domain" description="AAA+ ATPase" evidence="2">
    <location>
        <begin position="343"/>
        <end position="472"/>
    </location>
</feature>
<proteinExistence type="predicted"/>
<dbReference type="PANTHER" id="PTHR46411:SF2">
    <property type="entry name" value="AAA+ ATPASE DOMAIN-CONTAINING PROTEIN"/>
    <property type="match status" value="1"/>
</dbReference>
<dbReference type="Pfam" id="PF22942">
    <property type="entry name" value="DUF7025"/>
    <property type="match status" value="1"/>
</dbReference>
<dbReference type="SUPFAM" id="SSF52540">
    <property type="entry name" value="P-loop containing nucleoside triphosphate hydrolases"/>
    <property type="match status" value="1"/>
</dbReference>
<dbReference type="InterPro" id="IPR027417">
    <property type="entry name" value="P-loop_NTPase"/>
</dbReference>
<evidence type="ECO:0000313" key="4">
    <source>
        <dbReference type="Proteomes" id="UP001446871"/>
    </source>
</evidence>
<dbReference type="PANTHER" id="PTHR46411">
    <property type="entry name" value="FAMILY ATPASE, PUTATIVE-RELATED"/>
    <property type="match status" value="1"/>
</dbReference>
<feature type="compositionally biased region" description="Acidic residues" evidence="1">
    <location>
        <begin position="683"/>
        <end position="707"/>
    </location>
</feature>
<name>A0ABR1VPG4_9PEZI</name>
<keyword evidence="4" id="KW-1185">Reference proteome</keyword>
<sequence>METHLAHAFALRRMIRDRQLQKIGFADLWHLFNPGDLVVNHVSSKDTRSYAYQIFCVTGGRRDAEVHGQLNPLLLRAVAYEYNGVSLGPAIYHLEIQPYSGEKLITDLNYFPKQFAADGNRIQYLLDRGHSFIKSRYGLCTYEGSVSHDNQFVEGEFFVDFKSGYESETAGIPRPKMNKIMAPSSSRNETDYYQDGPDMLTTRYIFDQDEKVDVGRCEEFLKDSSFPRSTPDGDIDKLEEERLLLLPDSVLGFSLRTKEWCKSIVICCCPTTLMPVLGALSVSHVRMLSGDQIQRTKPFDSLVIPGPYKRILKAMVEDHTESQNRKQSAASGRDLDLVRGKGRGLVIFLYGPPGVGKTSTAETIAAYTTPPRPLYPITCGDLGTTPDQIQQRLQFHFRLAHRWNCVLLLDEADVYLVERDINDIKRNGIVSVFLRTLEYYSGILFLTSNREGSIDEAFKSRIHIALHYKRINSDGNTQIWNNMFDRVEQTNQESDKKLPIVFDREKLLAWAKKHFERHDSSSDNGGGPNMSKFSTWNGRQVRNAFQTAIALASYDRLEKLGEAKLTSEQAMKKSRWRKVHLLPSHFDRVEEVVGDFQQYLDVVRKPDHVRAQTRGLRNDDWDGQPRQPPSAYARKSNTHRQYAPPTASRPDRPPLRDPRLSPSKAPMRPAKLPREVPPHTVELDEDYVNEAYDDPYGDGSDSEEEQEMYNQSGTNTDVEG</sequence>
<dbReference type="SMART" id="SM00382">
    <property type="entry name" value="AAA"/>
    <property type="match status" value="1"/>
</dbReference>
<feature type="region of interest" description="Disordered" evidence="1">
    <location>
        <begin position="611"/>
        <end position="720"/>
    </location>
</feature>
<feature type="compositionally biased region" description="Basic and acidic residues" evidence="1">
    <location>
        <begin position="611"/>
        <end position="620"/>
    </location>
</feature>
<dbReference type="Proteomes" id="UP001446871">
    <property type="component" value="Unassembled WGS sequence"/>
</dbReference>
<dbReference type="Gene3D" id="3.40.50.300">
    <property type="entry name" value="P-loop containing nucleotide triphosphate hydrolases"/>
    <property type="match status" value="1"/>
</dbReference>
<dbReference type="InterPro" id="IPR054289">
    <property type="entry name" value="DUF7025"/>
</dbReference>
<feature type="compositionally biased region" description="Basic and acidic residues" evidence="1">
    <location>
        <begin position="649"/>
        <end position="659"/>
    </location>
</feature>
<reference evidence="3 4" key="1">
    <citation type="submission" date="2023-01" db="EMBL/GenBank/DDBJ databases">
        <title>Analysis of 21 Apiospora genomes using comparative genomics revels a genus with tremendous synthesis potential of carbohydrate active enzymes and secondary metabolites.</title>
        <authorList>
            <person name="Sorensen T."/>
        </authorList>
    </citation>
    <scope>NUCLEOTIDE SEQUENCE [LARGE SCALE GENOMIC DNA]</scope>
    <source>
        <strain evidence="3 4">CBS 83171</strain>
    </source>
</reference>
<gene>
    <name evidence="3" type="ORF">PG996_006410</name>
</gene>
<dbReference type="InterPro" id="IPR003593">
    <property type="entry name" value="AAA+_ATPase"/>
</dbReference>
<comment type="caution">
    <text evidence="3">The sequence shown here is derived from an EMBL/GenBank/DDBJ whole genome shotgun (WGS) entry which is preliminary data.</text>
</comment>
<accession>A0ABR1VPG4</accession>
<evidence type="ECO:0000313" key="3">
    <source>
        <dbReference type="EMBL" id="KAK8073062.1"/>
    </source>
</evidence>
<feature type="compositionally biased region" description="Polar residues" evidence="1">
    <location>
        <begin position="708"/>
        <end position="720"/>
    </location>
</feature>
<dbReference type="Pfam" id="PF00004">
    <property type="entry name" value="AAA"/>
    <property type="match status" value="1"/>
</dbReference>
<dbReference type="Pfam" id="PF23232">
    <property type="entry name" value="AAA_lid_13"/>
    <property type="match status" value="1"/>
</dbReference>
<evidence type="ECO:0000259" key="2">
    <source>
        <dbReference type="SMART" id="SM00382"/>
    </source>
</evidence>
<organism evidence="3 4">
    <name type="scientific">Apiospora saccharicola</name>
    <dbReference type="NCBI Taxonomy" id="335842"/>
    <lineage>
        <taxon>Eukaryota</taxon>
        <taxon>Fungi</taxon>
        <taxon>Dikarya</taxon>
        <taxon>Ascomycota</taxon>
        <taxon>Pezizomycotina</taxon>
        <taxon>Sordariomycetes</taxon>
        <taxon>Xylariomycetidae</taxon>
        <taxon>Amphisphaeriales</taxon>
        <taxon>Apiosporaceae</taxon>
        <taxon>Apiospora</taxon>
    </lineage>
</organism>
<evidence type="ECO:0000256" key="1">
    <source>
        <dbReference type="SAM" id="MobiDB-lite"/>
    </source>
</evidence>
<protein>
    <submittedName>
        <fullName evidence="3">AAA family ATPase</fullName>
    </submittedName>
</protein>
<dbReference type="InterPro" id="IPR003959">
    <property type="entry name" value="ATPase_AAA_core"/>
</dbReference>
<dbReference type="EMBL" id="JAQQWM010000003">
    <property type="protein sequence ID" value="KAK8073062.1"/>
    <property type="molecule type" value="Genomic_DNA"/>
</dbReference>
<dbReference type="InterPro" id="IPR056599">
    <property type="entry name" value="AAA_lid_fung"/>
</dbReference>